<evidence type="ECO:0000256" key="1">
    <source>
        <dbReference type="SAM" id="MobiDB-lite"/>
    </source>
</evidence>
<gene>
    <name evidence="2" type="ORF">G7Z17_g9312</name>
</gene>
<feature type="compositionally biased region" description="Basic and acidic residues" evidence="1">
    <location>
        <begin position="92"/>
        <end position="106"/>
    </location>
</feature>
<dbReference type="AlphaFoldDB" id="A0A9P5GZR0"/>
<proteinExistence type="predicted"/>
<accession>A0A9P5GZR0</accession>
<organism evidence="2 3">
    <name type="scientific">Cylindrodendrum hubeiense</name>
    <dbReference type="NCBI Taxonomy" id="595255"/>
    <lineage>
        <taxon>Eukaryota</taxon>
        <taxon>Fungi</taxon>
        <taxon>Dikarya</taxon>
        <taxon>Ascomycota</taxon>
        <taxon>Pezizomycotina</taxon>
        <taxon>Sordariomycetes</taxon>
        <taxon>Hypocreomycetidae</taxon>
        <taxon>Hypocreales</taxon>
        <taxon>Nectriaceae</taxon>
        <taxon>Cylindrodendrum</taxon>
    </lineage>
</organism>
<comment type="caution">
    <text evidence="2">The sequence shown here is derived from an EMBL/GenBank/DDBJ whole genome shotgun (WGS) entry which is preliminary data.</text>
</comment>
<feature type="region of interest" description="Disordered" evidence="1">
    <location>
        <begin position="80"/>
        <end position="113"/>
    </location>
</feature>
<keyword evidence="3" id="KW-1185">Reference proteome</keyword>
<dbReference type="EMBL" id="JAANBB010000263">
    <property type="protein sequence ID" value="KAF7545247.1"/>
    <property type="molecule type" value="Genomic_DNA"/>
</dbReference>
<reference evidence="2" key="1">
    <citation type="submission" date="2020-03" db="EMBL/GenBank/DDBJ databases">
        <title>Draft Genome Sequence of Cylindrodendrum hubeiense.</title>
        <authorList>
            <person name="Buettner E."/>
            <person name="Kellner H."/>
        </authorList>
    </citation>
    <scope>NUCLEOTIDE SEQUENCE</scope>
    <source>
        <strain evidence="2">IHI 201604</strain>
    </source>
</reference>
<sequence length="113" mass="11303">MFSQTLANLLSLKPPHPPEQLCAVDASKSGALLVLAVGGQAEQDQRKEARSQVSSPLGGVVAGVGVGGAATEAAVGVLQAEDPAADGGTVGRCERRGEKVQRRNGEAGEGEAG</sequence>
<dbReference type="Proteomes" id="UP000722485">
    <property type="component" value="Unassembled WGS sequence"/>
</dbReference>
<name>A0A9P5GZR0_9HYPO</name>
<protein>
    <submittedName>
        <fullName evidence="2">Uncharacterized protein</fullName>
    </submittedName>
</protein>
<evidence type="ECO:0000313" key="3">
    <source>
        <dbReference type="Proteomes" id="UP000722485"/>
    </source>
</evidence>
<evidence type="ECO:0000313" key="2">
    <source>
        <dbReference type="EMBL" id="KAF7545247.1"/>
    </source>
</evidence>